<feature type="region of interest" description="Disordered" evidence="1">
    <location>
        <begin position="141"/>
        <end position="227"/>
    </location>
</feature>
<reference evidence="2" key="1">
    <citation type="submission" date="2021-05" db="EMBL/GenBank/DDBJ databases">
        <title>The genome of the haptophyte Pavlova lutheri (Diacronema luteri, Pavlovales) - a model for lipid biosynthesis in eukaryotic algae.</title>
        <authorList>
            <person name="Hulatt C.J."/>
            <person name="Posewitz M.C."/>
        </authorList>
    </citation>
    <scope>NUCLEOTIDE SEQUENCE</scope>
    <source>
        <strain evidence="2">NIVA-4/92</strain>
    </source>
</reference>
<evidence type="ECO:0000256" key="1">
    <source>
        <dbReference type="SAM" id="MobiDB-lite"/>
    </source>
</evidence>
<protein>
    <submittedName>
        <fullName evidence="2">Uncharacterized protein</fullName>
    </submittedName>
</protein>
<gene>
    <name evidence="2" type="ORF">KFE25_004384</name>
</gene>
<dbReference type="Proteomes" id="UP000751190">
    <property type="component" value="Unassembled WGS sequence"/>
</dbReference>
<evidence type="ECO:0000313" key="3">
    <source>
        <dbReference type="Proteomes" id="UP000751190"/>
    </source>
</evidence>
<accession>A0A8J5X6R6</accession>
<feature type="compositionally biased region" description="Low complexity" evidence="1">
    <location>
        <begin position="160"/>
        <end position="170"/>
    </location>
</feature>
<keyword evidence="3" id="KW-1185">Reference proteome</keyword>
<comment type="caution">
    <text evidence="2">The sequence shown here is derived from an EMBL/GenBank/DDBJ whole genome shotgun (WGS) entry which is preliminary data.</text>
</comment>
<evidence type="ECO:0000313" key="2">
    <source>
        <dbReference type="EMBL" id="KAG8457167.1"/>
    </source>
</evidence>
<proteinExistence type="predicted"/>
<feature type="compositionally biased region" description="Basic residues" evidence="1">
    <location>
        <begin position="188"/>
        <end position="200"/>
    </location>
</feature>
<dbReference type="AlphaFoldDB" id="A0A8J5X6R6"/>
<sequence>MAKPGALKQLNWASATHPVVELIFASFLANDLPEAILANQKTAKLGEIQALLEQDDRFGEHGVKPPSLSTLATWFNNGEKAWKAGDDPELRERAVANPNVGRAAINSFFNHPASFKREKKKSTKLKEDQARVAADIRAAAMDTNSNRGAQHGEAEEGGESSESLGSLSLAEEPHAPAASPDATEQAAKRHKQSGSAHRARTPPPPGAAGNEYESSMRTGAPARVEAESVFLKINIL</sequence>
<dbReference type="EMBL" id="JAGTXO010000079">
    <property type="protein sequence ID" value="KAG8457167.1"/>
    <property type="molecule type" value="Genomic_DNA"/>
</dbReference>
<organism evidence="2 3">
    <name type="scientific">Diacronema lutheri</name>
    <name type="common">Unicellular marine alga</name>
    <name type="synonym">Monochrysis lutheri</name>
    <dbReference type="NCBI Taxonomy" id="2081491"/>
    <lineage>
        <taxon>Eukaryota</taxon>
        <taxon>Haptista</taxon>
        <taxon>Haptophyta</taxon>
        <taxon>Pavlovophyceae</taxon>
        <taxon>Pavlovales</taxon>
        <taxon>Pavlovaceae</taxon>
        <taxon>Diacronema</taxon>
    </lineage>
</organism>
<name>A0A8J5X6R6_DIALT</name>
<feature type="region of interest" description="Disordered" evidence="1">
    <location>
        <begin position="111"/>
        <end position="130"/>
    </location>
</feature>